<sequence length="179" mass="19720">MGLPDRHLAAGEERVRSFQPHWKCLVGPFIALVLIALGSGVALYVIPSDFEYALYGRVGVVVLAVILMTIWAFVPYLQWKNTAYTLTTHRFTISSGVLGKSTDEVPLNKVNTVSSGQSLLERMLGCGTLTVESAGEQGRLALRDIPRIQDVRAEFFRLVEDAGDDDEDAAEERTDRPVP</sequence>
<dbReference type="PANTHER" id="PTHR37938">
    <property type="entry name" value="BLL0215 PROTEIN"/>
    <property type="match status" value="1"/>
</dbReference>
<accession>A0A919RC56</accession>
<dbReference type="PANTHER" id="PTHR37938:SF1">
    <property type="entry name" value="BLL0215 PROTEIN"/>
    <property type="match status" value="1"/>
</dbReference>
<keyword evidence="1" id="KW-0812">Transmembrane</keyword>
<evidence type="ECO:0000313" key="3">
    <source>
        <dbReference type="EMBL" id="GII90967.1"/>
    </source>
</evidence>
<reference evidence="3" key="1">
    <citation type="submission" date="2021-01" db="EMBL/GenBank/DDBJ databases">
        <title>Whole genome shotgun sequence of Sinosporangium siamense NBRC 109515.</title>
        <authorList>
            <person name="Komaki H."/>
            <person name="Tamura T."/>
        </authorList>
    </citation>
    <scope>NUCLEOTIDE SEQUENCE</scope>
    <source>
        <strain evidence="3">NBRC 109515</strain>
    </source>
</reference>
<dbReference type="Pfam" id="PF03703">
    <property type="entry name" value="bPH_2"/>
    <property type="match status" value="1"/>
</dbReference>
<dbReference type="EMBL" id="BOOW01000007">
    <property type="protein sequence ID" value="GII90967.1"/>
    <property type="molecule type" value="Genomic_DNA"/>
</dbReference>
<dbReference type="Proteomes" id="UP000606172">
    <property type="component" value="Unassembled WGS sequence"/>
</dbReference>
<name>A0A919RC56_9ACTN</name>
<protein>
    <recommendedName>
        <fullName evidence="2">YdbS-like PH domain-containing protein</fullName>
    </recommendedName>
</protein>
<evidence type="ECO:0000259" key="2">
    <source>
        <dbReference type="Pfam" id="PF03703"/>
    </source>
</evidence>
<organism evidence="3 4">
    <name type="scientific">Sinosporangium siamense</name>
    <dbReference type="NCBI Taxonomy" id="1367973"/>
    <lineage>
        <taxon>Bacteria</taxon>
        <taxon>Bacillati</taxon>
        <taxon>Actinomycetota</taxon>
        <taxon>Actinomycetes</taxon>
        <taxon>Streptosporangiales</taxon>
        <taxon>Streptosporangiaceae</taxon>
        <taxon>Sinosporangium</taxon>
    </lineage>
</organism>
<feature type="transmembrane region" description="Helical" evidence="1">
    <location>
        <begin position="24"/>
        <end position="46"/>
    </location>
</feature>
<keyword evidence="1" id="KW-0472">Membrane</keyword>
<evidence type="ECO:0000313" key="4">
    <source>
        <dbReference type="Proteomes" id="UP000606172"/>
    </source>
</evidence>
<dbReference type="AlphaFoldDB" id="A0A919RC56"/>
<gene>
    <name evidence="3" type="ORF">Ssi02_11980</name>
</gene>
<keyword evidence="4" id="KW-1185">Reference proteome</keyword>
<comment type="caution">
    <text evidence="3">The sequence shown here is derived from an EMBL/GenBank/DDBJ whole genome shotgun (WGS) entry which is preliminary data.</text>
</comment>
<feature type="domain" description="YdbS-like PH" evidence="2">
    <location>
        <begin position="79"/>
        <end position="153"/>
    </location>
</feature>
<dbReference type="RefSeq" id="WP_204021849.1">
    <property type="nucleotide sequence ID" value="NZ_BOOW01000007.1"/>
</dbReference>
<feature type="transmembrane region" description="Helical" evidence="1">
    <location>
        <begin position="52"/>
        <end position="74"/>
    </location>
</feature>
<evidence type="ECO:0000256" key="1">
    <source>
        <dbReference type="SAM" id="Phobius"/>
    </source>
</evidence>
<dbReference type="InterPro" id="IPR005182">
    <property type="entry name" value="YdbS-like_PH"/>
</dbReference>
<keyword evidence="1" id="KW-1133">Transmembrane helix</keyword>
<proteinExistence type="predicted"/>